<dbReference type="SUPFAM" id="SSF50939">
    <property type="entry name" value="Sialidases"/>
    <property type="match status" value="1"/>
</dbReference>
<comment type="caution">
    <text evidence="3">The sequence shown here is derived from an EMBL/GenBank/DDBJ whole genome shotgun (WGS) entry which is preliminary data.</text>
</comment>
<keyword evidence="1" id="KW-0732">Signal</keyword>
<evidence type="ECO:0000259" key="2">
    <source>
        <dbReference type="Pfam" id="PF13088"/>
    </source>
</evidence>
<proteinExistence type="predicted"/>
<sequence>MTLHPSLSLLLHLTLILPTTAAALSIQAASPPALLHPNAVYPRANAFHNLSSPTPDKPLILASYTSLFPPGGHKTLSTSISRDGGKSWRFLSDIWTANATTHDIDNAYPLQLPNGHILVAFRNHDIGALTGEYVYYRITICLSTDYGQSWEFLSHASERWAAGRNSKNGLWEPLLRADRRGRVQVYYSSERGAGRQDNVVRVSDDLGRTWGDEVVVSTREGARDGMMGVVEVVVPGGGEGRLVCVFETTEEDGRFAVEAVESLDDGGSWGEEGRRRVYTVKKGKDAGAPQVVSVGGWLVGSFMTNEGVDGGEGEGVDGGEMKIVISKDGGRSWDGAAVAAGRGSHWPGLYQLDDRRFLGLYSADGVGAVSRIFEIDD</sequence>
<dbReference type="AlphaFoldDB" id="A0AAN6XRQ4"/>
<dbReference type="PANTHER" id="PTHR38792">
    <property type="entry name" value="BNR/ASP-BOX REPEAT DOMAIN PROTEIN (AFU_ORTHOLOGUE AFUA_7G06430)-RELATED"/>
    <property type="match status" value="1"/>
</dbReference>
<evidence type="ECO:0000313" key="4">
    <source>
        <dbReference type="Proteomes" id="UP001303160"/>
    </source>
</evidence>
<protein>
    <submittedName>
        <fullName evidence="3">Sialidase</fullName>
    </submittedName>
</protein>
<dbReference type="Gene3D" id="2.120.10.10">
    <property type="match status" value="1"/>
</dbReference>
<reference evidence="3" key="1">
    <citation type="journal article" date="2023" name="Mol. Phylogenet. Evol.">
        <title>Genome-scale phylogeny and comparative genomics of the fungal order Sordariales.</title>
        <authorList>
            <person name="Hensen N."/>
            <person name="Bonometti L."/>
            <person name="Westerberg I."/>
            <person name="Brannstrom I.O."/>
            <person name="Guillou S."/>
            <person name="Cros-Aarteil S."/>
            <person name="Calhoun S."/>
            <person name="Haridas S."/>
            <person name="Kuo A."/>
            <person name="Mondo S."/>
            <person name="Pangilinan J."/>
            <person name="Riley R."/>
            <person name="LaButti K."/>
            <person name="Andreopoulos B."/>
            <person name="Lipzen A."/>
            <person name="Chen C."/>
            <person name="Yan M."/>
            <person name="Daum C."/>
            <person name="Ng V."/>
            <person name="Clum A."/>
            <person name="Steindorff A."/>
            <person name="Ohm R.A."/>
            <person name="Martin F."/>
            <person name="Silar P."/>
            <person name="Natvig D.O."/>
            <person name="Lalanne C."/>
            <person name="Gautier V."/>
            <person name="Ament-Velasquez S.L."/>
            <person name="Kruys A."/>
            <person name="Hutchinson M.I."/>
            <person name="Powell A.J."/>
            <person name="Barry K."/>
            <person name="Miller A.N."/>
            <person name="Grigoriev I.V."/>
            <person name="Debuchy R."/>
            <person name="Gladieux P."/>
            <person name="Hiltunen Thoren M."/>
            <person name="Johannesson H."/>
        </authorList>
    </citation>
    <scope>NUCLEOTIDE SEQUENCE</scope>
    <source>
        <strain evidence="3">CBS 315.58</strain>
    </source>
</reference>
<evidence type="ECO:0000256" key="1">
    <source>
        <dbReference type="SAM" id="SignalP"/>
    </source>
</evidence>
<dbReference type="Proteomes" id="UP001303160">
    <property type="component" value="Unassembled WGS sequence"/>
</dbReference>
<dbReference type="Pfam" id="PF13088">
    <property type="entry name" value="BNR_2"/>
    <property type="match status" value="1"/>
</dbReference>
<gene>
    <name evidence="3" type="ORF">QBC40DRAFT_215108</name>
</gene>
<name>A0AAN6XRQ4_9PEZI</name>
<reference evidence="3" key="2">
    <citation type="submission" date="2023-05" db="EMBL/GenBank/DDBJ databases">
        <authorList>
            <consortium name="Lawrence Berkeley National Laboratory"/>
            <person name="Steindorff A."/>
            <person name="Hensen N."/>
            <person name="Bonometti L."/>
            <person name="Westerberg I."/>
            <person name="Brannstrom I.O."/>
            <person name="Guillou S."/>
            <person name="Cros-Aarteil S."/>
            <person name="Calhoun S."/>
            <person name="Haridas S."/>
            <person name="Kuo A."/>
            <person name="Mondo S."/>
            <person name="Pangilinan J."/>
            <person name="Riley R."/>
            <person name="Labutti K."/>
            <person name="Andreopoulos B."/>
            <person name="Lipzen A."/>
            <person name="Chen C."/>
            <person name="Yanf M."/>
            <person name="Daum C."/>
            <person name="Ng V."/>
            <person name="Clum A."/>
            <person name="Ohm R."/>
            <person name="Martin F."/>
            <person name="Silar P."/>
            <person name="Natvig D."/>
            <person name="Lalanne C."/>
            <person name="Gautier V."/>
            <person name="Ament-Velasquez S.L."/>
            <person name="Kruys A."/>
            <person name="Hutchinson M.I."/>
            <person name="Powell A.J."/>
            <person name="Barry K."/>
            <person name="Miller A.N."/>
            <person name="Grigoriev I.V."/>
            <person name="Debuchy R."/>
            <person name="Gladieux P."/>
            <person name="Thoren M.H."/>
            <person name="Johannesson H."/>
        </authorList>
    </citation>
    <scope>NUCLEOTIDE SEQUENCE</scope>
    <source>
        <strain evidence="3">CBS 315.58</strain>
    </source>
</reference>
<feature type="domain" description="Sialidase" evidence="2">
    <location>
        <begin position="77"/>
        <end position="335"/>
    </location>
</feature>
<dbReference type="PANTHER" id="PTHR38792:SF3">
    <property type="entry name" value="BNR_ASP-BOX REPEAT DOMAIN PROTEIN (AFU_ORTHOLOGUE AFUA_7G06430)-RELATED"/>
    <property type="match status" value="1"/>
</dbReference>
<dbReference type="CDD" id="cd15482">
    <property type="entry name" value="Sialidase_non-viral"/>
    <property type="match status" value="1"/>
</dbReference>
<evidence type="ECO:0000313" key="3">
    <source>
        <dbReference type="EMBL" id="KAK4205544.1"/>
    </source>
</evidence>
<feature type="chain" id="PRO_5042897586" evidence="1">
    <location>
        <begin position="24"/>
        <end position="377"/>
    </location>
</feature>
<accession>A0AAN6XRQ4</accession>
<feature type="signal peptide" evidence="1">
    <location>
        <begin position="1"/>
        <end position="23"/>
    </location>
</feature>
<organism evidence="3 4">
    <name type="scientific">Triangularia verruculosa</name>
    <dbReference type="NCBI Taxonomy" id="2587418"/>
    <lineage>
        <taxon>Eukaryota</taxon>
        <taxon>Fungi</taxon>
        <taxon>Dikarya</taxon>
        <taxon>Ascomycota</taxon>
        <taxon>Pezizomycotina</taxon>
        <taxon>Sordariomycetes</taxon>
        <taxon>Sordariomycetidae</taxon>
        <taxon>Sordariales</taxon>
        <taxon>Podosporaceae</taxon>
        <taxon>Triangularia</taxon>
    </lineage>
</organism>
<dbReference type="InterPro" id="IPR036278">
    <property type="entry name" value="Sialidase_sf"/>
</dbReference>
<dbReference type="InterPro" id="IPR011040">
    <property type="entry name" value="Sialidase"/>
</dbReference>
<keyword evidence="4" id="KW-1185">Reference proteome</keyword>
<dbReference type="EMBL" id="MU863876">
    <property type="protein sequence ID" value="KAK4205544.1"/>
    <property type="molecule type" value="Genomic_DNA"/>
</dbReference>